<evidence type="ECO:0000256" key="1">
    <source>
        <dbReference type="SAM" id="MobiDB-lite"/>
    </source>
</evidence>
<dbReference type="EMBL" id="KQ976439">
    <property type="protein sequence ID" value="KYM86664.1"/>
    <property type="molecule type" value="Genomic_DNA"/>
</dbReference>
<dbReference type="Proteomes" id="UP000078540">
    <property type="component" value="Unassembled WGS sequence"/>
</dbReference>
<organism evidence="2 3">
    <name type="scientific">Atta colombica</name>
    <dbReference type="NCBI Taxonomy" id="520822"/>
    <lineage>
        <taxon>Eukaryota</taxon>
        <taxon>Metazoa</taxon>
        <taxon>Ecdysozoa</taxon>
        <taxon>Arthropoda</taxon>
        <taxon>Hexapoda</taxon>
        <taxon>Insecta</taxon>
        <taxon>Pterygota</taxon>
        <taxon>Neoptera</taxon>
        <taxon>Endopterygota</taxon>
        <taxon>Hymenoptera</taxon>
        <taxon>Apocrita</taxon>
        <taxon>Aculeata</taxon>
        <taxon>Formicoidea</taxon>
        <taxon>Formicidae</taxon>
        <taxon>Myrmicinae</taxon>
        <taxon>Atta</taxon>
    </lineage>
</organism>
<sequence length="180" mass="19867">MKFVARSACNEGFVSILTLYHRRTSPEISNRPREFAWELWERHDKHQTQEYPMYALAYCAGKPVGSSVLGVEVERKEKGGSACGVPAYTRDVGMNNPLVNMATFSPFRAPKLSTPPSSTGRQPPEAPLPLTAGRIPPPPGSGAYGKYSSSLRMSSCSRGTIPGERSSPFARFYLFYKIND</sequence>
<proteinExistence type="predicted"/>
<reference evidence="2 3" key="1">
    <citation type="submission" date="2015-09" db="EMBL/GenBank/DDBJ databases">
        <title>Atta colombica WGS genome.</title>
        <authorList>
            <person name="Nygaard S."/>
            <person name="Hu H."/>
            <person name="Boomsma J."/>
            <person name="Zhang G."/>
        </authorList>
    </citation>
    <scope>NUCLEOTIDE SEQUENCE [LARGE SCALE GENOMIC DNA]</scope>
    <source>
        <strain evidence="2">Treedump-2</strain>
        <tissue evidence="2">Whole body</tissue>
    </source>
</reference>
<evidence type="ECO:0000313" key="3">
    <source>
        <dbReference type="Proteomes" id="UP000078540"/>
    </source>
</evidence>
<feature type="region of interest" description="Disordered" evidence="1">
    <location>
        <begin position="111"/>
        <end position="143"/>
    </location>
</feature>
<accession>A0A195BLR1</accession>
<gene>
    <name evidence="2" type="ORF">ALC53_03814</name>
</gene>
<name>A0A195BLR1_9HYME</name>
<protein>
    <submittedName>
        <fullName evidence="2">Uncharacterized protein</fullName>
    </submittedName>
</protein>
<evidence type="ECO:0000313" key="2">
    <source>
        <dbReference type="EMBL" id="KYM86664.1"/>
    </source>
</evidence>
<dbReference type="AlphaFoldDB" id="A0A195BLR1"/>
<keyword evidence="3" id="KW-1185">Reference proteome</keyword>